<evidence type="ECO:0000313" key="1">
    <source>
        <dbReference type="EMBL" id="KAK3712774.1"/>
    </source>
</evidence>
<sequence length="592" mass="66317">MTSNKNPGDQVNVSGSELYDRNGFLEPELAQTQTLIDSQDGADCTDDQNGVQGNVKSEDAAQEDTDNERLTDEEQATQDRFETCSHFSDSSSDGEEADPSVEEDDGRPLTRQRSRASWAPEPAETTIDDILIQQARENLGHDAVINKALRPYIGFNDGTEGELARQDHKLWMRQGRPPKSQRPRDPDDASVGSHGMPSLLAATESDAAAAQRSRIQLDLAKREMEKVREKLARTKQELRAAERELEEALDERREALDERKFYYESAKEAEAKSESLQHIFRAAGEEIGKLKEVAKEREKQLTECRSELAKAKVEAQQWKASFEKQRPLAMAERERRMRREQELSDVNDVGTQTEPVETNTTAPEPQVTDASNQTDTGPTGLLDNFNALKEHSDQLGADNLDLERKVEELESALYHGEEKVETFQMLQLDFRRRIRELEKSLAASESAREDLSLRKDGPPVSTTDKRLADDLALAHKHAVQLAAISANWSRDCGERGSLTPTSLKNCSILPSPCSSSLQGGRKRTELRISQNSRSTDSRVTIAPEDGGTEFDVIFDSRCADTGAWSIWWYVSLAVLLALMLRCLPPILRPWPL</sequence>
<protein>
    <submittedName>
        <fullName evidence="1">Uncharacterized protein</fullName>
    </submittedName>
</protein>
<reference evidence="1" key="1">
    <citation type="submission" date="2023-07" db="EMBL/GenBank/DDBJ databases">
        <title>Black Yeasts Isolated from many extreme environments.</title>
        <authorList>
            <person name="Coleine C."/>
            <person name="Stajich J.E."/>
            <person name="Selbmann L."/>
        </authorList>
    </citation>
    <scope>NUCLEOTIDE SEQUENCE</scope>
    <source>
        <strain evidence="1">CCFEE 5714</strain>
    </source>
</reference>
<accession>A0ACC3N990</accession>
<dbReference type="Proteomes" id="UP001281147">
    <property type="component" value="Unassembled WGS sequence"/>
</dbReference>
<keyword evidence="2" id="KW-1185">Reference proteome</keyword>
<comment type="caution">
    <text evidence="1">The sequence shown here is derived from an EMBL/GenBank/DDBJ whole genome shotgun (WGS) entry which is preliminary data.</text>
</comment>
<evidence type="ECO:0000313" key="2">
    <source>
        <dbReference type="Proteomes" id="UP001281147"/>
    </source>
</evidence>
<proteinExistence type="predicted"/>
<dbReference type="EMBL" id="JAUTXU010000067">
    <property type="protein sequence ID" value="KAK3712774.1"/>
    <property type="molecule type" value="Genomic_DNA"/>
</dbReference>
<name>A0ACC3N990_9PEZI</name>
<organism evidence="1 2">
    <name type="scientific">Vermiconidia calcicola</name>
    <dbReference type="NCBI Taxonomy" id="1690605"/>
    <lineage>
        <taxon>Eukaryota</taxon>
        <taxon>Fungi</taxon>
        <taxon>Dikarya</taxon>
        <taxon>Ascomycota</taxon>
        <taxon>Pezizomycotina</taxon>
        <taxon>Dothideomycetes</taxon>
        <taxon>Dothideomycetidae</taxon>
        <taxon>Mycosphaerellales</taxon>
        <taxon>Extremaceae</taxon>
        <taxon>Vermiconidia</taxon>
    </lineage>
</organism>
<gene>
    <name evidence="1" type="ORF">LTR37_008864</name>
</gene>